<dbReference type="Proteomes" id="UP000484381">
    <property type="component" value="Unassembled WGS sequence"/>
</dbReference>
<dbReference type="Gene3D" id="3.30.160.60">
    <property type="entry name" value="Classic Zinc Finger"/>
    <property type="match status" value="1"/>
</dbReference>
<dbReference type="SUPFAM" id="SSF54171">
    <property type="entry name" value="DNA-binding domain"/>
    <property type="match status" value="1"/>
</dbReference>
<keyword evidence="2" id="KW-1185">Reference proteome</keyword>
<proteinExistence type="predicted"/>
<accession>A0A7X1TLM5</accession>
<dbReference type="GO" id="GO:0003677">
    <property type="term" value="F:DNA binding"/>
    <property type="evidence" value="ECO:0007669"/>
    <property type="project" value="InterPro"/>
</dbReference>
<protein>
    <submittedName>
        <fullName evidence="1">Uncharacterized protein</fullName>
    </submittedName>
</protein>
<evidence type="ECO:0000313" key="2">
    <source>
        <dbReference type="Proteomes" id="UP000484381"/>
    </source>
</evidence>
<organism evidence="1 2">
    <name type="scientific">Paraburkholderia franconis</name>
    <dbReference type="NCBI Taxonomy" id="2654983"/>
    <lineage>
        <taxon>Bacteria</taxon>
        <taxon>Pseudomonadati</taxon>
        <taxon>Pseudomonadota</taxon>
        <taxon>Betaproteobacteria</taxon>
        <taxon>Burkholderiales</taxon>
        <taxon>Burkholderiaceae</taxon>
        <taxon>Paraburkholderia</taxon>
    </lineage>
</organism>
<dbReference type="EMBL" id="WHNP01000129">
    <property type="protein sequence ID" value="MPW23683.1"/>
    <property type="molecule type" value="Genomic_DNA"/>
</dbReference>
<reference evidence="1 2" key="1">
    <citation type="submission" date="2019-10" db="EMBL/GenBank/DDBJ databases">
        <title>Paraburkholderia sp. isolated from nodules of Mimosa pudica from Brazilian Atlantic Forest soils.</title>
        <authorList>
            <person name="Paulitsch F."/>
            <person name="Hungria M."/>
            <person name="Dall'Agnol R."/>
        </authorList>
    </citation>
    <scope>NUCLEOTIDE SEQUENCE [LARGE SCALE GENOMIC DNA]</scope>
    <source>
        <strain evidence="1 2">CNPSo 3157</strain>
    </source>
</reference>
<gene>
    <name evidence="1" type="ORF">GCT13_45045</name>
</gene>
<dbReference type="InterPro" id="IPR016177">
    <property type="entry name" value="DNA-bd_dom_sf"/>
</dbReference>
<sequence>MRRRASWPENLHEPRPGYSGYYVWRNPITKKTMSIGYVPIEQAIFEVLEANAKAKEIVPTKRLVERMNDGQETIAELLDKIPTTGVKQCPETSRQGDSRCAWTHYSKCSDYAWKPSTCRCAT</sequence>
<evidence type="ECO:0000313" key="1">
    <source>
        <dbReference type="EMBL" id="MPW23683.1"/>
    </source>
</evidence>
<comment type="caution">
    <text evidence="1">The sequence shown here is derived from an EMBL/GenBank/DDBJ whole genome shotgun (WGS) entry which is preliminary data.</text>
</comment>
<dbReference type="AlphaFoldDB" id="A0A7X1TLM5"/>
<name>A0A7X1TLM5_9BURK</name>